<dbReference type="AlphaFoldDB" id="A0A1W0WW43"/>
<name>A0A1W0WW43_HYPEX</name>
<feature type="transmembrane region" description="Helical" evidence="7">
    <location>
        <begin position="47"/>
        <end position="71"/>
    </location>
</feature>
<evidence type="ECO:0000313" key="10">
    <source>
        <dbReference type="Proteomes" id="UP000192578"/>
    </source>
</evidence>
<sequence>MYCLQWLLPLLLVPKPALPYLMAQVQYAAFFSLYVLGFILKRKPCILCTVVFLLTCFLVCWSGIGTCIFWVNSDTRQQC</sequence>
<keyword evidence="8" id="KW-0732">Signal</keyword>
<feature type="transmembrane region" description="Helical" evidence="7">
    <location>
        <begin position="20"/>
        <end position="40"/>
    </location>
</feature>
<evidence type="ECO:0000256" key="4">
    <source>
        <dbReference type="ARBA" id="ARBA00022989"/>
    </source>
</evidence>
<evidence type="ECO:0000256" key="3">
    <source>
        <dbReference type="ARBA" id="ARBA00022692"/>
    </source>
</evidence>
<dbReference type="PANTHER" id="PTHR13259:SF1">
    <property type="entry name" value="BLADDER CANCER-ASSOCIATED PROTEIN"/>
    <property type="match status" value="1"/>
</dbReference>
<evidence type="ECO:0000256" key="2">
    <source>
        <dbReference type="ARBA" id="ARBA00007216"/>
    </source>
</evidence>
<comment type="similarity">
    <text evidence="2">Belongs to the BLCAP family.</text>
</comment>
<dbReference type="InterPro" id="IPR009598">
    <property type="entry name" value="BCALP"/>
</dbReference>
<evidence type="ECO:0000313" key="9">
    <source>
        <dbReference type="EMBL" id="OQV19419.1"/>
    </source>
</evidence>
<evidence type="ECO:0000256" key="7">
    <source>
        <dbReference type="SAM" id="Phobius"/>
    </source>
</evidence>
<dbReference type="PANTHER" id="PTHR13259">
    <property type="entry name" value="BLADDER CANCER 10 KD PROTEIN HOMOLOG"/>
    <property type="match status" value="1"/>
</dbReference>
<keyword evidence="5 7" id="KW-0472">Membrane</keyword>
<dbReference type="EMBL" id="MTYJ01000039">
    <property type="protein sequence ID" value="OQV19419.1"/>
    <property type="molecule type" value="Genomic_DNA"/>
</dbReference>
<dbReference type="GO" id="GO:0016020">
    <property type="term" value="C:membrane"/>
    <property type="evidence" value="ECO:0007669"/>
    <property type="project" value="UniProtKB-SubCell"/>
</dbReference>
<keyword evidence="4 7" id="KW-1133">Transmembrane helix</keyword>
<dbReference type="OrthoDB" id="5772623at2759"/>
<keyword evidence="3 7" id="KW-0812">Transmembrane</keyword>
<comment type="function">
    <text evidence="6">Acts as a tumor suppressor; induces growth arrest at G(1)/S checkpoint and apoptosis via RB1-dependent and p53/TP53- and NF-kappa-B-independent mechanisms. Modulates expression of genes involved in the regulation of proliferation, cell cycle and apoptosis.</text>
</comment>
<organism evidence="9 10">
    <name type="scientific">Hypsibius exemplaris</name>
    <name type="common">Freshwater tardigrade</name>
    <dbReference type="NCBI Taxonomy" id="2072580"/>
    <lineage>
        <taxon>Eukaryota</taxon>
        <taxon>Metazoa</taxon>
        <taxon>Ecdysozoa</taxon>
        <taxon>Tardigrada</taxon>
        <taxon>Eutardigrada</taxon>
        <taxon>Parachela</taxon>
        <taxon>Hypsibioidea</taxon>
        <taxon>Hypsibiidae</taxon>
        <taxon>Hypsibius</taxon>
    </lineage>
</organism>
<evidence type="ECO:0000256" key="6">
    <source>
        <dbReference type="ARBA" id="ARBA00045856"/>
    </source>
</evidence>
<feature type="signal peptide" evidence="8">
    <location>
        <begin position="1"/>
        <end position="19"/>
    </location>
</feature>
<accession>A0A1W0WW43</accession>
<comment type="subcellular location">
    <subcellularLocation>
        <location evidence="1">Membrane</location>
    </subcellularLocation>
</comment>
<dbReference type="SMART" id="SM01396">
    <property type="entry name" value="BC10"/>
    <property type="match status" value="1"/>
</dbReference>
<evidence type="ECO:0000256" key="1">
    <source>
        <dbReference type="ARBA" id="ARBA00004370"/>
    </source>
</evidence>
<comment type="caution">
    <text evidence="9">The sequence shown here is derived from an EMBL/GenBank/DDBJ whole genome shotgun (WGS) entry which is preliminary data.</text>
</comment>
<gene>
    <name evidence="9" type="ORF">BV898_06533</name>
</gene>
<evidence type="ECO:0000256" key="8">
    <source>
        <dbReference type="SAM" id="SignalP"/>
    </source>
</evidence>
<protein>
    <recommendedName>
        <fullName evidence="11">Bladder cancer-associated protein</fullName>
    </recommendedName>
</protein>
<dbReference type="Proteomes" id="UP000192578">
    <property type="component" value="Unassembled WGS sequence"/>
</dbReference>
<evidence type="ECO:0008006" key="11">
    <source>
        <dbReference type="Google" id="ProtNLM"/>
    </source>
</evidence>
<feature type="chain" id="PRO_5012641903" description="Bladder cancer-associated protein" evidence="8">
    <location>
        <begin position="20"/>
        <end position="79"/>
    </location>
</feature>
<dbReference type="Pfam" id="PF06726">
    <property type="entry name" value="BC10"/>
    <property type="match status" value="1"/>
</dbReference>
<keyword evidence="10" id="KW-1185">Reference proteome</keyword>
<evidence type="ECO:0000256" key="5">
    <source>
        <dbReference type="ARBA" id="ARBA00023136"/>
    </source>
</evidence>
<proteinExistence type="inferred from homology"/>
<reference evidence="10" key="1">
    <citation type="submission" date="2017-01" db="EMBL/GenBank/DDBJ databases">
        <title>Comparative genomics of anhydrobiosis in the tardigrade Hypsibius dujardini.</title>
        <authorList>
            <person name="Yoshida Y."/>
            <person name="Koutsovoulos G."/>
            <person name="Laetsch D."/>
            <person name="Stevens L."/>
            <person name="Kumar S."/>
            <person name="Horikawa D."/>
            <person name="Ishino K."/>
            <person name="Komine S."/>
            <person name="Tomita M."/>
            <person name="Blaxter M."/>
            <person name="Arakawa K."/>
        </authorList>
    </citation>
    <scope>NUCLEOTIDE SEQUENCE [LARGE SCALE GENOMIC DNA]</scope>
    <source>
        <strain evidence="10">Z151</strain>
    </source>
</reference>